<reference evidence="6 7" key="1">
    <citation type="journal article" date="2016" name="Int. J. Syst. Evol. Microbiol.">
        <title>Nocardioides albidus sp. nov., an actinobacterium isolated from garden soil.</title>
        <authorList>
            <person name="Singh H."/>
            <person name="Du J."/>
            <person name="Trinh H."/>
            <person name="Won K."/>
            <person name="Yang J.E."/>
            <person name="Yin C."/>
            <person name="Kook M."/>
            <person name="Yi T.H."/>
        </authorList>
    </citation>
    <scope>NUCLEOTIDE SEQUENCE [LARGE SCALE GENOMIC DNA]</scope>
    <source>
        <strain evidence="6 7">CCTCC AB 2015297</strain>
    </source>
</reference>
<keyword evidence="4" id="KW-0804">Transcription</keyword>
<dbReference type="GO" id="GO:0003700">
    <property type="term" value="F:DNA-binding transcription factor activity"/>
    <property type="evidence" value="ECO:0007669"/>
    <property type="project" value="InterPro"/>
</dbReference>
<dbReference type="OrthoDB" id="4131546at2"/>
<dbReference type="EMBL" id="VDMP01000016">
    <property type="protein sequence ID" value="TNM46116.1"/>
    <property type="molecule type" value="Genomic_DNA"/>
</dbReference>
<dbReference type="Gene3D" id="3.40.190.10">
    <property type="entry name" value="Periplasmic binding protein-like II"/>
    <property type="match status" value="2"/>
</dbReference>
<dbReference type="InterPro" id="IPR036390">
    <property type="entry name" value="WH_DNA-bd_sf"/>
</dbReference>
<evidence type="ECO:0000313" key="7">
    <source>
        <dbReference type="Proteomes" id="UP000313231"/>
    </source>
</evidence>
<dbReference type="GO" id="GO:0032993">
    <property type="term" value="C:protein-DNA complex"/>
    <property type="evidence" value="ECO:0007669"/>
    <property type="project" value="TreeGrafter"/>
</dbReference>
<dbReference type="SUPFAM" id="SSF46785">
    <property type="entry name" value="Winged helix' DNA-binding domain"/>
    <property type="match status" value="1"/>
</dbReference>
<evidence type="ECO:0000313" key="6">
    <source>
        <dbReference type="EMBL" id="TNM46116.1"/>
    </source>
</evidence>
<keyword evidence="2" id="KW-0805">Transcription regulation</keyword>
<accession>A0A5C4WF03</accession>
<dbReference type="PANTHER" id="PTHR30346">
    <property type="entry name" value="TRANSCRIPTIONAL DUAL REGULATOR HCAR-RELATED"/>
    <property type="match status" value="1"/>
</dbReference>
<dbReference type="SUPFAM" id="SSF53850">
    <property type="entry name" value="Periplasmic binding protein-like II"/>
    <property type="match status" value="1"/>
</dbReference>
<evidence type="ECO:0000259" key="5">
    <source>
        <dbReference type="PROSITE" id="PS50931"/>
    </source>
</evidence>
<name>A0A5C4WF03_9ACTN</name>
<dbReference type="RefSeq" id="WP_139621574.1">
    <property type="nucleotide sequence ID" value="NZ_VDMP01000016.1"/>
</dbReference>
<keyword evidence="3" id="KW-0238">DNA-binding</keyword>
<evidence type="ECO:0000256" key="3">
    <source>
        <dbReference type="ARBA" id="ARBA00023125"/>
    </source>
</evidence>
<dbReference type="InterPro" id="IPR000847">
    <property type="entry name" value="LysR_HTH_N"/>
</dbReference>
<dbReference type="GO" id="GO:0003677">
    <property type="term" value="F:DNA binding"/>
    <property type="evidence" value="ECO:0007669"/>
    <property type="project" value="UniProtKB-KW"/>
</dbReference>
<dbReference type="PANTHER" id="PTHR30346:SF28">
    <property type="entry name" value="HTH-TYPE TRANSCRIPTIONAL REGULATOR CYNR"/>
    <property type="match status" value="1"/>
</dbReference>
<dbReference type="InterPro" id="IPR036388">
    <property type="entry name" value="WH-like_DNA-bd_sf"/>
</dbReference>
<dbReference type="Proteomes" id="UP000313231">
    <property type="component" value="Unassembled WGS sequence"/>
</dbReference>
<dbReference type="PROSITE" id="PS50931">
    <property type="entry name" value="HTH_LYSR"/>
    <property type="match status" value="1"/>
</dbReference>
<dbReference type="AlphaFoldDB" id="A0A5C4WF03"/>
<gene>
    <name evidence="6" type="ORF">FHP29_04105</name>
</gene>
<dbReference type="CDD" id="cd05466">
    <property type="entry name" value="PBP2_LTTR_substrate"/>
    <property type="match status" value="1"/>
</dbReference>
<dbReference type="PRINTS" id="PR00039">
    <property type="entry name" value="HTHLYSR"/>
</dbReference>
<evidence type="ECO:0000256" key="2">
    <source>
        <dbReference type="ARBA" id="ARBA00023015"/>
    </source>
</evidence>
<dbReference type="Pfam" id="PF00126">
    <property type="entry name" value="HTH_1"/>
    <property type="match status" value="1"/>
</dbReference>
<evidence type="ECO:0000256" key="4">
    <source>
        <dbReference type="ARBA" id="ARBA00023163"/>
    </source>
</evidence>
<feature type="domain" description="HTH lysR-type" evidence="5">
    <location>
        <begin position="1"/>
        <end position="61"/>
    </location>
</feature>
<organism evidence="6 7">
    <name type="scientific">Nocardioides albidus</name>
    <dbReference type="NCBI Taxonomy" id="1517589"/>
    <lineage>
        <taxon>Bacteria</taxon>
        <taxon>Bacillati</taxon>
        <taxon>Actinomycetota</taxon>
        <taxon>Actinomycetes</taxon>
        <taxon>Propionibacteriales</taxon>
        <taxon>Nocardioidaceae</taxon>
        <taxon>Nocardioides</taxon>
    </lineage>
</organism>
<dbReference type="Pfam" id="PF03466">
    <property type="entry name" value="LysR_substrate"/>
    <property type="match status" value="1"/>
</dbReference>
<proteinExistence type="inferred from homology"/>
<comment type="caution">
    <text evidence="6">The sequence shown here is derived from an EMBL/GenBank/DDBJ whole genome shotgun (WGS) entry which is preliminary data.</text>
</comment>
<evidence type="ECO:0000256" key="1">
    <source>
        <dbReference type="ARBA" id="ARBA00009437"/>
    </source>
</evidence>
<keyword evidence="7" id="KW-1185">Reference proteome</keyword>
<dbReference type="Gene3D" id="1.10.10.10">
    <property type="entry name" value="Winged helix-like DNA-binding domain superfamily/Winged helix DNA-binding domain"/>
    <property type="match status" value="1"/>
</dbReference>
<protein>
    <submittedName>
        <fullName evidence="6">LysR family transcriptional regulator</fullName>
    </submittedName>
</protein>
<dbReference type="InterPro" id="IPR005119">
    <property type="entry name" value="LysR_subst-bd"/>
</dbReference>
<comment type="similarity">
    <text evidence="1">Belongs to the LysR transcriptional regulatory family.</text>
</comment>
<sequence length="296" mass="31587">MYELRHLRALDAIAAEGTFARAAQRLGYTQSTLSQQVAALERAVGGAVFDRPGGPRPVRLTPLGRVVLASARDVLEAAGAAEEAVARFHAGDGRVDIGTFQTVTDALLPAVVRRLRERHPGCDIRLVEDEAAEPDLGELDVLFFDRPGPDDADSILLLEDEHVLVASPGAFPAGPVPLDLLHDAPTIALPPICDQREVEEHLAARAVVPRVVFRTADNRAVTSMVRAGLGCAVMPVLSLGWPERPRGVVLHPLEPALPPRRVFALTRGALSPLAEEVVAVASRVAREVRDAGGCRA</sequence>